<keyword evidence="6" id="KW-1185">Reference proteome</keyword>
<dbReference type="SMART" id="SM00342">
    <property type="entry name" value="HTH_ARAC"/>
    <property type="match status" value="1"/>
</dbReference>
<evidence type="ECO:0000313" key="6">
    <source>
        <dbReference type="Proteomes" id="UP000184047"/>
    </source>
</evidence>
<keyword evidence="1" id="KW-0805">Transcription regulation</keyword>
<organism evidence="5 6">
    <name type="scientific">Chryseobacterium oranimense</name>
    <dbReference type="NCBI Taxonomy" id="421058"/>
    <lineage>
        <taxon>Bacteria</taxon>
        <taxon>Pseudomonadati</taxon>
        <taxon>Bacteroidota</taxon>
        <taxon>Flavobacteriia</taxon>
        <taxon>Flavobacteriales</taxon>
        <taxon>Weeksellaceae</taxon>
        <taxon>Chryseobacterium group</taxon>
        <taxon>Chryseobacterium</taxon>
    </lineage>
</organism>
<keyword evidence="3" id="KW-0804">Transcription</keyword>
<name>A0A1M5SBI8_9FLAO</name>
<dbReference type="Proteomes" id="UP000184047">
    <property type="component" value="Unassembled WGS sequence"/>
</dbReference>
<dbReference type="InterPro" id="IPR018060">
    <property type="entry name" value="HTH_AraC"/>
</dbReference>
<accession>A0A1M5SBI8</accession>
<proteinExistence type="predicted"/>
<dbReference type="PANTHER" id="PTHR43280">
    <property type="entry name" value="ARAC-FAMILY TRANSCRIPTIONAL REGULATOR"/>
    <property type="match status" value="1"/>
</dbReference>
<evidence type="ECO:0000256" key="3">
    <source>
        <dbReference type="ARBA" id="ARBA00023163"/>
    </source>
</evidence>
<dbReference type="Gene3D" id="1.10.10.60">
    <property type="entry name" value="Homeodomain-like"/>
    <property type="match status" value="1"/>
</dbReference>
<gene>
    <name evidence="5" type="ORF">SAMN05421866_2704</name>
</gene>
<evidence type="ECO:0000259" key="4">
    <source>
        <dbReference type="PROSITE" id="PS01124"/>
    </source>
</evidence>
<dbReference type="Pfam" id="PF02311">
    <property type="entry name" value="AraC_binding"/>
    <property type="match status" value="1"/>
</dbReference>
<dbReference type="InterPro" id="IPR037923">
    <property type="entry name" value="HTH-like"/>
</dbReference>
<sequence length="289" mass="34063">MSSKLITYPFLFTVNKIQEINTTTIKERLSRKPHKLFQPHRTDFFQIYLFTDGVGIHTVDFEPIEVSPSHILFISKGQVHAFDPNETYDGKALIFTEEFFCRTDFDRKFLQSTLLFNNNFSQSYFKINNNFNKLNELFSEVLEELKYKSDNKKGDILHNLLYRLLLLSEREVDDQTGIKRKISTPDLLSFRFKQEVNIKFKNYKNTGFYTKLLNVSLRSLQLATSSTFNKTPKEIINDRILLEAKRMLAYDELSVKQIAYDLGFQETTNFNKFFKLKSGLTPTEFKRKL</sequence>
<dbReference type="InterPro" id="IPR003313">
    <property type="entry name" value="AraC-bd"/>
</dbReference>
<evidence type="ECO:0000256" key="2">
    <source>
        <dbReference type="ARBA" id="ARBA00023125"/>
    </source>
</evidence>
<dbReference type="STRING" id="421058.SAMN05421866_2704"/>
<dbReference type="Pfam" id="PF12833">
    <property type="entry name" value="HTH_18"/>
    <property type="match status" value="1"/>
</dbReference>
<dbReference type="EMBL" id="FQWT01000003">
    <property type="protein sequence ID" value="SHH35835.1"/>
    <property type="molecule type" value="Genomic_DNA"/>
</dbReference>
<evidence type="ECO:0000313" key="5">
    <source>
        <dbReference type="EMBL" id="SHH35835.1"/>
    </source>
</evidence>
<keyword evidence="2" id="KW-0238">DNA-binding</keyword>
<dbReference type="GO" id="GO:0043565">
    <property type="term" value="F:sequence-specific DNA binding"/>
    <property type="evidence" value="ECO:0007669"/>
    <property type="project" value="InterPro"/>
</dbReference>
<dbReference type="SUPFAM" id="SSF46689">
    <property type="entry name" value="Homeodomain-like"/>
    <property type="match status" value="1"/>
</dbReference>
<dbReference type="PANTHER" id="PTHR43280:SF32">
    <property type="entry name" value="TRANSCRIPTIONAL REGULATORY PROTEIN"/>
    <property type="match status" value="1"/>
</dbReference>
<reference evidence="6" key="1">
    <citation type="submission" date="2016-11" db="EMBL/GenBank/DDBJ databases">
        <authorList>
            <person name="Varghese N."/>
            <person name="Submissions S."/>
        </authorList>
    </citation>
    <scope>NUCLEOTIDE SEQUENCE [LARGE SCALE GENOMIC DNA]</scope>
    <source>
        <strain evidence="6">DSM 19055</strain>
    </source>
</reference>
<dbReference type="InterPro" id="IPR009057">
    <property type="entry name" value="Homeodomain-like_sf"/>
</dbReference>
<dbReference type="Gene3D" id="2.60.120.10">
    <property type="entry name" value="Jelly Rolls"/>
    <property type="match status" value="1"/>
</dbReference>
<dbReference type="InterPro" id="IPR014710">
    <property type="entry name" value="RmlC-like_jellyroll"/>
</dbReference>
<dbReference type="PROSITE" id="PS01124">
    <property type="entry name" value="HTH_ARAC_FAMILY_2"/>
    <property type="match status" value="1"/>
</dbReference>
<feature type="domain" description="HTH araC/xylS-type" evidence="4">
    <location>
        <begin position="213"/>
        <end position="288"/>
    </location>
</feature>
<evidence type="ECO:0000256" key="1">
    <source>
        <dbReference type="ARBA" id="ARBA00023015"/>
    </source>
</evidence>
<dbReference type="AlphaFoldDB" id="A0A1M5SBI8"/>
<protein>
    <submittedName>
        <fullName evidence="5">AraC-like ligand binding domain-containing protein</fullName>
    </submittedName>
</protein>
<dbReference type="SUPFAM" id="SSF51215">
    <property type="entry name" value="Regulatory protein AraC"/>
    <property type="match status" value="1"/>
</dbReference>
<dbReference type="GO" id="GO:0003700">
    <property type="term" value="F:DNA-binding transcription factor activity"/>
    <property type="evidence" value="ECO:0007669"/>
    <property type="project" value="InterPro"/>
</dbReference>